<accession>A0A0C1M553</accession>
<keyword evidence="9" id="KW-1185">Reference proteome</keyword>
<keyword evidence="3 6" id="KW-0812">Transmembrane</keyword>
<protein>
    <recommendedName>
        <fullName evidence="6">Phosphatidylglycerol lysyltransferase</fullName>
        <ecNumber evidence="6">2.3.2.3</ecNumber>
    </recommendedName>
    <alternativeName>
        <fullName evidence="6">Lysylphosphatidylglycerol synthase</fullName>
    </alternativeName>
</protein>
<evidence type="ECO:0000313" key="8">
    <source>
        <dbReference type="EMBL" id="QFX92461.1"/>
    </source>
</evidence>
<feature type="transmembrane region" description="Helical" evidence="6">
    <location>
        <begin position="7"/>
        <end position="24"/>
    </location>
</feature>
<comment type="function">
    <text evidence="6">Catalyzes the transfer of a lysyl group from L-lysyl-tRNA(Lys) to membrane-bound phosphatidylglycerol (PG), which produces lysylphosphatidylglycerol (LPG), a major component of the bacterial membrane with a positive net charge. LPG synthesis contributes to bacterial virulence as it is involved in the resistance mechanism against cationic antimicrobial peptides (CAMP) produces by the host's immune system (defensins, cathelicidins) and by the competing microorganisms.</text>
</comment>
<gene>
    <name evidence="6" type="primary">mprF</name>
    <name evidence="8" type="ORF">LF543_02260</name>
    <name evidence="7" type="ORF">LfDm3_0990</name>
</gene>
<evidence type="ECO:0000313" key="10">
    <source>
        <dbReference type="Proteomes" id="UP000327194"/>
    </source>
</evidence>
<comment type="subcellular location">
    <subcellularLocation>
        <location evidence="1 6">Cell membrane</location>
        <topology evidence="1 6">Multi-pass membrane protein</topology>
    </subcellularLocation>
</comment>
<comment type="catalytic activity">
    <reaction evidence="6">
        <text>L-lysyl-tRNA(Lys) + a 1,2-diacyl-sn-glycero-3-phospho-(1'-sn-glycerol) = a 1,2-diacyl-sn-glycero-3-phospho-1'-(3'-O-L-lysyl)-sn-glycerol + tRNA(Lys)</text>
        <dbReference type="Rhea" id="RHEA:10668"/>
        <dbReference type="Rhea" id="RHEA-COMP:9696"/>
        <dbReference type="Rhea" id="RHEA-COMP:9697"/>
        <dbReference type="ChEBI" id="CHEBI:64716"/>
        <dbReference type="ChEBI" id="CHEBI:75792"/>
        <dbReference type="ChEBI" id="CHEBI:78442"/>
        <dbReference type="ChEBI" id="CHEBI:78529"/>
        <dbReference type="EC" id="2.3.2.3"/>
    </reaction>
</comment>
<keyword evidence="5 6" id="KW-0472">Membrane</keyword>
<dbReference type="GO" id="GO:0005886">
    <property type="term" value="C:plasma membrane"/>
    <property type="evidence" value="ECO:0007669"/>
    <property type="project" value="UniProtKB-SubCell"/>
</dbReference>
<evidence type="ECO:0000313" key="7">
    <source>
        <dbReference type="EMBL" id="KID41324.1"/>
    </source>
</evidence>
<reference evidence="7 9" key="1">
    <citation type="submission" date="2014-06" db="EMBL/GenBank/DDBJ databases">
        <title>Functional and comparative genomic analyses of the Drosophila gut microbiota identify candidate symbiosis factors.</title>
        <authorList>
            <person name="Newell P.D."/>
            <person name="Chaston J.M."/>
            <person name="Douglas A.E."/>
        </authorList>
    </citation>
    <scope>NUCLEOTIDE SEQUENCE [LARGE SCALE GENOMIC DNA]</scope>
    <source>
        <strain evidence="7 9">DmCS_002</strain>
    </source>
</reference>
<proteinExistence type="inferred from homology"/>
<evidence type="ECO:0000256" key="4">
    <source>
        <dbReference type="ARBA" id="ARBA00022989"/>
    </source>
</evidence>
<dbReference type="EMBL" id="JOJZ01000020">
    <property type="protein sequence ID" value="KID41324.1"/>
    <property type="molecule type" value="Genomic_DNA"/>
</dbReference>
<dbReference type="EMBL" id="CP045562">
    <property type="protein sequence ID" value="QFX92461.1"/>
    <property type="molecule type" value="Genomic_DNA"/>
</dbReference>
<dbReference type="Proteomes" id="UP000031397">
    <property type="component" value="Unassembled WGS sequence"/>
</dbReference>
<keyword evidence="6" id="KW-0808">Transferase</keyword>
<organism evidence="7 9">
    <name type="scientific">Fructilactobacillus fructivorans</name>
    <dbReference type="NCBI Taxonomy" id="1614"/>
    <lineage>
        <taxon>Bacteria</taxon>
        <taxon>Bacillati</taxon>
        <taxon>Bacillota</taxon>
        <taxon>Bacilli</taxon>
        <taxon>Lactobacillales</taxon>
        <taxon>Lactobacillaceae</taxon>
        <taxon>Fructilactobacillus</taxon>
    </lineage>
</organism>
<dbReference type="GeneID" id="74913652"/>
<dbReference type="RefSeq" id="WP_010022810.1">
    <property type="nucleotide sequence ID" value="NZ_AZDS01000005.1"/>
</dbReference>
<keyword evidence="4 6" id="KW-1133">Transmembrane helix</keyword>
<feature type="transmembrane region" description="Helical" evidence="6">
    <location>
        <begin position="124"/>
        <end position="147"/>
    </location>
</feature>
<dbReference type="Proteomes" id="UP000327194">
    <property type="component" value="Chromosome"/>
</dbReference>
<dbReference type="PATRIC" id="fig|1614.7.peg.937"/>
<feature type="transmembrane region" description="Helical" evidence="6">
    <location>
        <begin position="305"/>
        <end position="330"/>
    </location>
</feature>
<evidence type="ECO:0000256" key="3">
    <source>
        <dbReference type="ARBA" id="ARBA00022692"/>
    </source>
</evidence>
<keyword evidence="6" id="KW-0443">Lipid metabolism</keyword>
<reference evidence="8 10" key="2">
    <citation type="submission" date="2019-10" db="EMBL/GenBank/DDBJ databases">
        <title>Genome sequencing of Lactobacillus fructivorans.</title>
        <authorList>
            <person name="Kim K."/>
        </authorList>
    </citation>
    <scope>NUCLEOTIDE SEQUENCE [LARGE SCALE GENOMIC DNA]</scope>
    <source>
        <strain evidence="8 10">LF543</strain>
    </source>
</reference>
<dbReference type="Pfam" id="PF03706">
    <property type="entry name" value="LPG_synthase_TM"/>
    <property type="match status" value="1"/>
</dbReference>
<name>A0A0C1M553_9LACO</name>
<dbReference type="GO" id="GO:0050071">
    <property type="term" value="F:phosphatidylglycerol lysyltransferase activity"/>
    <property type="evidence" value="ECO:0007669"/>
    <property type="project" value="UniProtKB-EC"/>
</dbReference>
<evidence type="ECO:0000256" key="6">
    <source>
        <dbReference type="RuleBase" id="RU363042"/>
    </source>
</evidence>
<feature type="transmembrane region" description="Helical" evidence="6">
    <location>
        <begin position="262"/>
        <end position="284"/>
    </location>
</feature>
<feature type="transmembrane region" description="Helical" evidence="6">
    <location>
        <begin position="228"/>
        <end position="250"/>
    </location>
</feature>
<comment type="similarity">
    <text evidence="6">Belongs to the LPG synthase family.</text>
</comment>
<dbReference type="PANTHER" id="PTHR37693">
    <property type="entry name" value="PHOSPHATIDYLGLYCEROL LYSYLTRANSFERASE"/>
    <property type="match status" value="1"/>
</dbReference>
<sequence length="354" mass="40330">MSRRNKISLLIMIALGLLISWYAARDIKFSVLIRDIVDINPLWLLIALGCILLYFGLESVITYMLVRNSDPNFTFRDAIRVPLVEQLFNGITPFSSGGQPAQLFVLIQSGVDGGRASSALLMKFVVYQAMIVINFFIALIIGFNYVIDKMHALAWFVVFGFAIHMFVIVSLLMIMYWHSFTKKFVNICIKPVKWFVKDDTFYKLVNTLNQKIDNFYKESVKIAHQGKLMVKVFVITFFQLLFYYLIPYFIMLALGYTNANVVMVTSLHILIVMIISIFPIPGGAGGAEYSFEMIFRSYITNGSKLVLAMILWRILTYYLGLILGVFALVMKPSEKAQKSRRILKGKSHKSFGGS</sequence>
<dbReference type="GO" id="GO:0006629">
    <property type="term" value="P:lipid metabolic process"/>
    <property type="evidence" value="ECO:0007669"/>
    <property type="project" value="UniProtKB-KW"/>
</dbReference>
<dbReference type="EC" id="2.3.2.3" evidence="6"/>
<keyword evidence="6" id="KW-0046">Antibiotic resistance</keyword>
<evidence type="ECO:0000256" key="1">
    <source>
        <dbReference type="ARBA" id="ARBA00004651"/>
    </source>
</evidence>
<evidence type="ECO:0000256" key="5">
    <source>
        <dbReference type="ARBA" id="ARBA00023136"/>
    </source>
</evidence>
<dbReference type="OrthoDB" id="9810654at2"/>
<feature type="transmembrane region" description="Helical" evidence="6">
    <location>
        <begin position="44"/>
        <end position="66"/>
    </location>
</feature>
<dbReference type="InterPro" id="IPR022791">
    <property type="entry name" value="L-PG_synthase/AglD"/>
</dbReference>
<dbReference type="AlphaFoldDB" id="A0A0C1M553"/>
<dbReference type="KEGG" id="lfv:LF543_02260"/>
<feature type="transmembrane region" description="Helical" evidence="6">
    <location>
        <begin position="153"/>
        <end position="177"/>
    </location>
</feature>
<evidence type="ECO:0000256" key="2">
    <source>
        <dbReference type="ARBA" id="ARBA00022475"/>
    </source>
</evidence>
<dbReference type="NCBIfam" id="TIGR00374">
    <property type="entry name" value="flippase-like domain"/>
    <property type="match status" value="1"/>
</dbReference>
<evidence type="ECO:0000313" key="9">
    <source>
        <dbReference type="Proteomes" id="UP000031397"/>
    </source>
</evidence>
<dbReference type="PANTHER" id="PTHR37693:SF1">
    <property type="entry name" value="INTEGRAL MEMBRANE PROTEIN"/>
    <property type="match status" value="1"/>
</dbReference>
<keyword evidence="2" id="KW-1003">Cell membrane</keyword>
<dbReference type="GO" id="GO:0046677">
    <property type="term" value="P:response to antibiotic"/>
    <property type="evidence" value="ECO:0007669"/>
    <property type="project" value="UniProtKB-KW"/>
</dbReference>